<dbReference type="Proteomes" id="UP000255106">
    <property type="component" value="Unassembled WGS sequence"/>
</dbReference>
<evidence type="ECO:0000259" key="1">
    <source>
        <dbReference type="Pfam" id="PF06744"/>
    </source>
</evidence>
<dbReference type="InterPro" id="IPR010623">
    <property type="entry name" value="IcmF_C"/>
</dbReference>
<proteinExistence type="predicted"/>
<name>A0A377M102_ENTCL</name>
<evidence type="ECO:0000313" key="2">
    <source>
        <dbReference type="EMBL" id="STQ11220.1"/>
    </source>
</evidence>
<organism evidence="2 3">
    <name type="scientific">Enterobacter cloacae</name>
    <dbReference type="NCBI Taxonomy" id="550"/>
    <lineage>
        <taxon>Bacteria</taxon>
        <taxon>Pseudomonadati</taxon>
        <taxon>Pseudomonadota</taxon>
        <taxon>Gammaproteobacteria</taxon>
        <taxon>Enterobacterales</taxon>
        <taxon>Enterobacteriaceae</taxon>
        <taxon>Enterobacter</taxon>
        <taxon>Enterobacter cloacae complex</taxon>
    </lineage>
</organism>
<dbReference type="EMBL" id="UGJB01000004">
    <property type="protein sequence ID" value="STQ11220.1"/>
    <property type="molecule type" value="Genomic_DNA"/>
</dbReference>
<protein>
    <submittedName>
        <fullName evidence="2">Type VI secretion system protein ImpL</fullName>
    </submittedName>
</protein>
<accession>A0A377M102</accession>
<reference evidence="2 3" key="1">
    <citation type="submission" date="2018-06" db="EMBL/GenBank/DDBJ databases">
        <authorList>
            <consortium name="Pathogen Informatics"/>
            <person name="Doyle S."/>
        </authorList>
    </citation>
    <scope>NUCLEOTIDE SEQUENCE [LARGE SCALE GENOMIC DNA]</scope>
    <source>
        <strain evidence="2 3">NCTC10005</strain>
    </source>
</reference>
<feature type="domain" description="Type VI secretion system IcmF C-terminal" evidence="1">
    <location>
        <begin position="16"/>
        <end position="46"/>
    </location>
</feature>
<dbReference type="Pfam" id="PF06744">
    <property type="entry name" value="IcmF_C"/>
    <property type="match status" value="1"/>
</dbReference>
<sequence length="76" mass="8407">MPSFANGATTPSFKVTVRTVRMDNTILNLTLDVDGQLLRYSHGPQAVQIHELARAGAAPTRCVCSWVWPTAAPRRW</sequence>
<evidence type="ECO:0000313" key="3">
    <source>
        <dbReference type="Proteomes" id="UP000255106"/>
    </source>
</evidence>
<dbReference type="AlphaFoldDB" id="A0A377M102"/>
<gene>
    <name evidence="2" type="primary">impL_4</name>
    <name evidence="2" type="ORF">NCTC10005_03991</name>
</gene>